<dbReference type="InterPro" id="IPR032675">
    <property type="entry name" value="LRR_dom_sf"/>
</dbReference>
<proteinExistence type="predicted"/>
<dbReference type="InterPro" id="IPR056451">
    <property type="entry name" value="Znf_Tbcl_Rhp7"/>
</dbReference>
<sequence length="586" mass="64437">MSRNNVRGPTSALTEFLRSSGITPTTVARRAATRNQDEPVAGPSNQAENEPVQDAEEPEPEPESRSGRRRRRNAATSGYASDELDEPETPAKKQKTTAKAKAKAKKAAKKDEDAEDEEEDTYTALSKSILPTRPPIGNLEECAKCQTKFPVTKYTLAANPGPGWLCHKCAKSAGMDPFKKPAPRKRAKPTEKRNVAYFEERRFPSLVSICINIVSKHIDDIEAFGDIGALNMESISKAISRNRSLTSENVHLFYGAENTFLTLYDTTKLSPDAFVTLGHLNPNLTTLRLDFCGTLNDAVLGSWSTSFPSLQSLELLGPFLVRVPAWISFFQSHPQLQSFLITQSPRFDLECIQTLVETSQGSLQRLRLKEVGQMSDAFLEHIAQLSGQLTYLDISDPTESCTEDAIVTLLSVVGSTLAHLDLSGHVELTDQVLHLGIKKNVANLDGLVLSNIPELTDAGVSEFFSTWGCTPLSVLDMSRNPSLATGALDAILNHSGPALRDLNINGWKDVEDSALEKVGKAAFELRKLDWSWCRDVNDFAMKELLDHCKGLQEVKVWGCNKVEGKWVSNGTRTKARVLGVESHTAI</sequence>
<dbReference type="GO" id="GO:0031146">
    <property type="term" value="P:SCF-dependent proteasomal ubiquitin-dependent protein catabolic process"/>
    <property type="evidence" value="ECO:0007669"/>
    <property type="project" value="TreeGrafter"/>
</dbReference>
<feature type="compositionally biased region" description="Basic residues" evidence="1">
    <location>
        <begin position="92"/>
        <end position="108"/>
    </location>
</feature>
<evidence type="ECO:0000259" key="2">
    <source>
        <dbReference type="Pfam" id="PF23550"/>
    </source>
</evidence>
<name>A0A8H5FP87_9AGAR</name>
<evidence type="ECO:0000313" key="4">
    <source>
        <dbReference type="Proteomes" id="UP000559256"/>
    </source>
</evidence>
<dbReference type="EMBL" id="JAACJM010000129">
    <property type="protein sequence ID" value="KAF5344081.1"/>
    <property type="molecule type" value="Genomic_DNA"/>
</dbReference>
<reference evidence="3 4" key="1">
    <citation type="journal article" date="2020" name="ISME J.">
        <title>Uncovering the hidden diversity of litter-decomposition mechanisms in mushroom-forming fungi.</title>
        <authorList>
            <person name="Floudas D."/>
            <person name="Bentzer J."/>
            <person name="Ahren D."/>
            <person name="Johansson T."/>
            <person name="Persson P."/>
            <person name="Tunlid A."/>
        </authorList>
    </citation>
    <scope>NUCLEOTIDE SEQUENCE [LARGE SCALE GENOMIC DNA]</scope>
    <source>
        <strain evidence="3 4">CBS 291.85</strain>
    </source>
</reference>
<comment type="caution">
    <text evidence="3">The sequence shown here is derived from an EMBL/GenBank/DDBJ whole genome shotgun (WGS) entry which is preliminary data.</text>
</comment>
<evidence type="ECO:0000256" key="1">
    <source>
        <dbReference type="SAM" id="MobiDB-lite"/>
    </source>
</evidence>
<gene>
    <name evidence="3" type="ORF">D9758_008903</name>
</gene>
<feature type="compositionally biased region" description="Low complexity" evidence="1">
    <location>
        <begin position="25"/>
        <end position="34"/>
    </location>
</feature>
<feature type="compositionally biased region" description="Polar residues" evidence="1">
    <location>
        <begin position="1"/>
        <end position="13"/>
    </location>
</feature>
<dbReference type="Proteomes" id="UP000559256">
    <property type="component" value="Unassembled WGS sequence"/>
</dbReference>
<evidence type="ECO:0000313" key="3">
    <source>
        <dbReference type="EMBL" id="KAF5344081.1"/>
    </source>
</evidence>
<dbReference type="PANTHER" id="PTHR13318">
    <property type="entry name" value="PARTNER OF PAIRED, ISOFORM B-RELATED"/>
    <property type="match status" value="1"/>
</dbReference>
<keyword evidence="4" id="KW-1185">Reference proteome</keyword>
<feature type="domain" description="DNA repair protein rhp7 treble clef" evidence="2">
    <location>
        <begin position="136"/>
        <end position="174"/>
    </location>
</feature>
<organism evidence="3 4">
    <name type="scientific">Tetrapyrgos nigripes</name>
    <dbReference type="NCBI Taxonomy" id="182062"/>
    <lineage>
        <taxon>Eukaryota</taxon>
        <taxon>Fungi</taxon>
        <taxon>Dikarya</taxon>
        <taxon>Basidiomycota</taxon>
        <taxon>Agaricomycotina</taxon>
        <taxon>Agaricomycetes</taxon>
        <taxon>Agaricomycetidae</taxon>
        <taxon>Agaricales</taxon>
        <taxon>Marasmiineae</taxon>
        <taxon>Marasmiaceae</taxon>
        <taxon>Tetrapyrgos</taxon>
    </lineage>
</organism>
<accession>A0A8H5FP87</accession>
<protein>
    <recommendedName>
        <fullName evidence="2">DNA repair protein rhp7 treble clef domain-containing protein</fullName>
    </recommendedName>
</protein>
<feature type="region of interest" description="Disordered" evidence="1">
    <location>
        <begin position="1"/>
        <end position="122"/>
    </location>
</feature>
<dbReference type="Gene3D" id="3.80.10.10">
    <property type="entry name" value="Ribonuclease Inhibitor"/>
    <property type="match status" value="3"/>
</dbReference>
<dbReference type="SUPFAM" id="SSF52047">
    <property type="entry name" value="RNI-like"/>
    <property type="match status" value="1"/>
</dbReference>
<dbReference type="Pfam" id="PF23550">
    <property type="entry name" value="zf_Tbcl_Rhp7"/>
    <property type="match status" value="1"/>
</dbReference>
<dbReference type="PANTHER" id="PTHR13318:SF190">
    <property type="entry name" value="PARTNER OF PAIRED, ISOFORM B"/>
    <property type="match status" value="1"/>
</dbReference>
<dbReference type="AlphaFoldDB" id="A0A8H5FP87"/>
<dbReference type="OrthoDB" id="421226at2759"/>
<dbReference type="GO" id="GO:0019005">
    <property type="term" value="C:SCF ubiquitin ligase complex"/>
    <property type="evidence" value="ECO:0007669"/>
    <property type="project" value="TreeGrafter"/>
</dbReference>
<feature type="compositionally biased region" description="Acidic residues" evidence="1">
    <location>
        <begin position="51"/>
        <end position="61"/>
    </location>
</feature>